<dbReference type="Gene3D" id="4.10.280.10">
    <property type="entry name" value="Helix-loop-helix DNA-binding domain"/>
    <property type="match status" value="1"/>
</dbReference>
<feature type="region of interest" description="Disordered" evidence="1">
    <location>
        <begin position="135"/>
        <end position="163"/>
    </location>
</feature>
<feature type="region of interest" description="Disordered" evidence="1">
    <location>
        <begin position="1"/>
        <end position="28"/>
    </location>
</feature>
<dbReference type="EMBL" id="LFIW01001807">
    <property type="protein sequence ID" value="KZL80870.1"/>
    <property type="molecule type" value="Genomic_DNA"/>
</dbReference>
<dbReference type="Proteomes" id="UP000076584">
    <property type="component" value="Unassembled WGS sequence"/>
</dbReference>
<dbReference type="InterPro" id="IPR011598">
    <property type="entry name" value="bHLH_dom"/>
</dbReference>
<feature type="compositionally biased region" description="Low complexity" evidence="1">
    <location>
        <begin position="136"/>
        <end position="148"/>
    </location>
</feature>
<sequence>MNKTAPPETAPTRKATKKRVRNFSSEDRAAHRIFEKGRREAFKERLTELAGQLPILSDTDPKHHSKHVVVNESIARHKLLESRCVDALRDLKSLIQERDELLAEVNTWRRGAGTSPRQPKCASSFDGLVEIEKQSQQRASSSRLSGLRRYSDQNGGSSDDRNHIVTVPGELTMERSHTTQVLPMEPTHDLHALSDLESLLLDPSWSEIIRAPPAVFPAEPSVTISNRVTSGSNTVPDSLPIPASNMGDYQSFGDIGLHQQMPLLNMDSTDFSPPDAHHFSNLSNGHLGMDKLFIFSDVLENLFNLLLATLLATDEKLQRIRQPSLSNGVRPDCILQLDTPVRKIVDVRPGQLAVPLSCRQGVNIDELLQPLRDWPGVLVNVDGLGYSLARLLGTIVRELGQLIENR</sequence>
<feature type="non-terminal residue" evidence="3">
    <location>
        <position position="406"/>
    </location>
</feature>
<feature type="domain" description="BHLH" evidence="2">
    <location>
        <begin position="26"/>
        <end position="80"/>
    </location>
</feature>
<keyword evidence="4" id="KW-1185">Reference proteome</keyword>
<evidence type="ECO:0000313" key="4">
    <source>
        <dbReference type="Proteomes" id="UP000076584"/>
    </source>
</evidence>
<reference evidence="3 4" key="1">
    <citation type="submission" date="2015-06" db="EMBL/GenBank/DDBJ databases">
        <title>Survival trade-offs in plant roots during colonization by closely related pathogenic and mutualistic fungi.</title>
        <authorList>
            <person name="Hacquard S."/>
            <person name="Kracher B."/>
            <person name="Hiruma K."/>
            <person name="Weinman A."/>
            <person name="Muench P."/>
            <person name="Garrido Oter R."/>
            <person name="Ver Loren van Themaat E."/>
            <person name="Dallerey J.-F."/>
            <person name="Damm U."/>
            <person name="Henrissat B."/>
            <person name="Lespinet O."/>
            <person name="Thon M."/>
            <person name="Kemen E."/>
            <person name="McHardy A.C."/>
            <person name="Schulze-Lefert P."/>
            <person name="O'Connell R.J."/>
        </authorList>
    </citation>
    <scope>NUCLEOTIDE SEQUENCE [LARGE SCALE GENOMIC DNA]</scope>
    <source>
        <strain evidence="3 4">MAFF 238704</strain>
    </source>
</reference>
<dbReference type="STRING" id="1573173.A0A167B4A9"/>
<name>A0A167B4A9_COLIC</name>
<dbReference type="InterPro" id="IPR036638">
    <property type="entry name" value="HLH_DNA-bd_sf"/>
</dbReference>
<dbReference type="PROSITE" id="PS50888">
    <property type="entry name" value="BHLH"/>
    <property type="match status" value="1"/>
</dbReference>
<dbReference type="GO" id="GO:0046983">
    <property type="term" value="F:protein dimerization activity"/>
    <property type="evidence" value="ECO:0007669"/>
    <property type="project" value="InterPro"/>
</dbReference>
<comment type="caution">
    <text evidence="3">The sequence shown here is derived from an EMBL/GenBank/DDBJ whole genome shotgun (WGS) entry which is preliminary data.</text>
</comment>
<gene>
    <name evidence="3" type="ORF">CI238_01912</name>
</gene>
<dbReference type="AlphaFoldDB" id="A0A167B4A9"/>
<evidence type="ECO:0000259" key="2">
    <source>
        <dbReference type="PROSITE" id="PS50888"/>
    </source>
</evidence>
<evidence type="ECO:0000256" key="1">
    <source>
        <dbReference type="SAM" id="MobiDB-lite"/>
    </source>
</evidence>
<evidence type="ECO:0000313" key="3">
    <source>
        <dbReference type="EMBL" id="KZL80870.1"/>
    </source>
</evidence>
<dbReference type="SUPFAM" id="SSF47459">
    <property type="entry name" value="HLH, helix-loop-helix DNA-binding domain"/>
    <property type="match status" value="1"/>
</dbReference>
<protein>
    <recommendedName>
        <fullName evidence="2">BHLH domain-containing protein</fullName>
    </recommendedName>
</protein>
<proteinExistence type="predicted"/>
<organism evidence="3 4">
    <name type="scientific">Colletotrichum incanum</name>
    <name type="common">Soybean anthracnose fungus</name>
    <dbReference type="NCBI Taxonomy" id="1573173"/>
    <lineage>
        <taxon>Eukaryota</taxon>
        <taxon>Fungi</taxon>
        <taxon>Dikarya</taxon>
        <taxon>Ascomycota</taxon>
        <taxon>Pezizomycotina</taxon>
        <taxon>Sordariomycetes</taxon>
        <taxon>Hypocreomycetidae</taxon>
        <taxon>Glomerellales</taxon>
        <taxon>Glomerellaceae</taxon>
        <taxon>Colletotrichum</taxon>
        <taxon>Colletotrichum spaethianum species complex</taxon>
    </lineage>
</organism>
<accession>A0A167B4A9</accession>